<feature type="region of interest" description="Disordered" evidence="1">
    <location>
        <begin position="1"/>
        <end position="87"/>
    </location>
</feature>
<accession>A0AAD1X935</accession>
<sequence length="445" mass="50814">MGCGQSDSSKRLNTSPIVKKEEIMADISRENGSQWNIQNDNSRRVDPPEQWNFAGDLEVEEHNERKEPENKEQSTVRQSLDEVKKHEKFRKIQRIKTEKMVNQIAQNNPEKLGEASRDIINRIDNFKLQKNNLPEQISPKYKNKSPDMLNSIEKQSPQVPISDIESGNASNNITDNVIKQPPKKAPTQRIDMPAAAVIARNVVSYDFGSKGKTSRNSIRKSEPSDSDYGKSTNVVIAKSISVKPGTKVIQPDNKMSSIYYDANDTNNGHPVRKDSPSNLNGLLEDLQNDNNDVFGNPVDEYKATLIDTQEDEINEEQLLKELDESSEINDFKPENRLQQIAMMNQLKEMQDMHSGFMKENHVMRMDDEDYEPINLSDSIGKFGDQLIIPQPKKDEKMEEPPSPNQFNLDDLMDEFGKSHGDTLKAKMERKNKEESENGRDFLDEF</sequence>
<feature type="compositionally biased region" description="Basic and acidic residues" evidence="1">
    <location>
        <begin position="60"/>
        <end position="85"/>
    </location>
</feature>
<evidence type="ECO:0000313" key="3">
    <source>
        <dbReference type="Proteomes" id="UP001295684"/>
    </source>
</evidence>
<proteinExistence type="predicted"/>
<organism evidence="2 3">
    <name type="scientific">Euplotes crassus</name>
    <dbReference type="NCBI Taxonomy" id="5936"/>
    <lineage>
        <taxon>Eukaryota</taxon>
        <taxon>Sar</taxon>
        <taxon>Alveolata</taxon>
        <taxon>Ciliophora</taxon>
        <taxon>Intramacronucleata</taxon>
        <taxon>Spirotrichea</taxon>
        <taxon>Hypotrichia</taxon>
        <taxon>Euplotida</taxon>
        <taxon>Euplotidae</taxon>
        <taxon>Moneuplotes</taxon>
    </lineage>
</organism>
<feature type="compositionally biased region" description="Basic and acidic residues" evidence="1">
    <location>
        <begin position="414"/>
        <end position="445"/>
    </location>
</feature>
<feature type="compositionally biased region" description="Basic and acidic residues" evidence="1">
    <location>
        <begin position="18"/>
        <end position="29"/>
    </location>
</feature>
<protein>
    <submittedName>
        <fullName evidence="2">Uncharacterized protein</fullName>
    </submittedName>
</protein>
<feature type="compositionally biased region" description="Polar residues" evidence="1">
    <location>
        <begin position="30"/>
        <end position="40"/>
    </location>
</feature>
<evidence type="ECO:0000313" key="2">
    <source>
        <dbReference type="EMBL" id="CAI2363272.1"/>
    </source>
</evidence>
<feature type="region of interest" description="Disordered" evidence="1">
    <location>
        <begin position="159"/>
        <end position="188"/>
    </location>
</feature>
<dbReference type="EMBL" id="CAMPGE010004426">
    <property type="protein sequence ID" value="CAI2363272.1"/>
    <property type="molecule type" value="Genomic_DNA"/>
</dbReference>
<evidence type="ECO:0000256" key="1">
    <source>
        <dbReference type="SAM" id="MobiDB-lite"/>
    </source>
</evidence>
<gene>
    <name evidence="2" type="ORF">ECRASSUSDP1_LOCUS4602</name>
</gene>
<comment type="caution">
    <text evidence="2">The sequence shown here is derived from an EMBL/GenBank/DDBJ whole genome shotgun (WGS) entry which is preliminary data.</text>
</comment>
<dbReference type="Proteomes" id="UP001295684">
    <property type="component" value="Unassembled WGS sequence"/>
</dbReference>
<feature type="compositionally biased region" description="Polar residues" evidence="1">
    <location>
        <begin position="1"/>
        <end position="16"/>
    </location>
</feature>
<dbReference type="AlphaFoldDB" id="A0AAD1X935"/>
<feature type="region of interest" description="Disordered" evidence="1">
    <location>
        <begin position="387"/>
        <end position="445"/>
    </location>
</feature>
<feature type="region of interest" description="Disordered" evidence="1">
    <location>
        <begin position="209"/>
        <end position="229"/>
    </location>
</feature>
<keyword evidence="3" id="KW-1185">Reference proteome</keyword>
<reference evidence="2" key="1">
    <citation type="submission" date="2023-07" db="EMBL/GenBank/DDBJ databases">
        <authorList>
            <consortium name="AG Swart"/>
            <person name="Singh M."/>
            <person name="Singh A."/>
            <person name="Seah K."/>
            <person name="Emmerich C."/>
        </authorList>
    </citation>
    <scope>NUCLEOTIDE SEQUENCE</scope>
    <source>
        <strain evidence="2">DP1</strain>
    </source>
</reference>
<feature type="compositionally biased region" description="Polar residues" evidence="1">
    <location>
        <begin position="159"/>
        <end position="177"/>
    </location>
</feature>
<name>A0AAD1X935_EUPCR</name>